<dbReference type="EMBL" id="JAGTJJ010000002">
    <property type="protein sequence ID" value="MDC3980086.1"/>
    <property type="molecule type" value="Genomic_DNA"/>
</dbReference>
<sequence>MKKTLGLLMAAGMLGGCSYGGIATVGDKVVITRNDLFLFGALRKVYVCKVADRGLTECAADGETP</sequence>
<evidence type="ECO:0008006" key="3">
    <source>
        <dbReference type="Google" id="ProtNLM"/>
    </source>
</evidence>
<evidence type="ECO:0000313" key="2">
    <source>
        <dbReference type="Proteomes" id="UP001151081"/>
    </source>
</evidence>
<protein>
    <recommendedName>
        <fullName evidence="3">Lipoprotein</fullName>
    </recommendedName>
</protein>
<evidence type="ECO:0000313" key="1">
    <source>
        <dbReference type="EMBL" id="MDC3980086.1"/>
    </source>
</evidence>
<gene>
    <name evidence="1" type="ORF">KEG57_06240</name>
</gene>
<dbReference type="Proteomes" id="UP001151081">
    <property type="component" value="Unassembled WGS sequence"/>
</dbReference>
<comment type="caution">
    <text evidence="1">The sequence shown here is derived from an EMBL/GenBank/DDBJ whole genome shotgun (WGS) entry which is preliminary data.</text>
</comment>
<reference evidence="1 2" key="1">
    <citation type="submission" date="2021-04" db="EMBL/GenBank/DDBJ databases">
        <title>Genome analysis of Polyangium sp.</title>
        <authorList>
            <person name="Li Y."/>
            <person name="Wang J."/>
        </authorList>
    </citation>
    <scope>NUCLEOTIDE SEQUENCE [LARGE SCALE GENOMIC DNA]</scope>
    <source>
        <strain evidence="1 2">SDU14</strain>
    </source>
</reference>
<organism evidence="1 2">
    <name type="scientific">Polyangium jinanense</name>
    <dbReference type="NCBI Taxonomy" id="2829994"/>
    <lineage>
        <taxon>Bacteria</taxon>
        <taxon>Pseudomonadati</taxon>
        <taxon>Myxococcota</taxon>
        <taxon>Polyangia</taxon>
        <taxon>Polyangiales</taxon>
        <taxon>Polyangiaceae</taxon>
        <taxon>Polyangium</taxon>
    </lineage>
</organism>
<accession>A0A9X3X2B5</accession>
<keyword evidence="2" id="KW-1185">Reference proteome</keyword>
<dbReference type="PROSITE" id="PS51257">
    <property type="entry name" value="PROKAR_LIPOPROTEIN"/>
    <property type="match status" value="1"/>
</dbReference>
<dbReference type="RefSeq" id="WP_272417117.1">
    <property type="nucleotide sequence ID" value="NZ_JAGTJJ010000002.1"/>
</dbReference>
<name>A0A9X3X2B5_9BACT</name>
<proteinExistence type="predicted"/>
<dbReference type="AlphaFoldDB" id="A0A9X3X2B5"/>